<dbReference type="GO" id="GO:0005737">
    <property type="term" value="C:cytoplasm"/>
    <property type="evidence" value="ECO:0007669"/>
    <property type="project" value="TreeGrafter"/>
</dbReference>
<evidence type="ECO:0000313" key="10">
    <source>
        <dbReference type="Proteomes" id="UP000001058"/>
    </source>
</evidence>
<dbReference type="GeneID" id="9627842"/>
<feature type="compositionally biased region" description="Low complexity" evidence="7">
    <location>
        <begin position="243"/>
        <end position="254"/>
    </location>
</feature>
<dbReference type="PROSITE" id="PS51722">
    <property type="entry name" value="G_TR_2"/>
    <property type="match status" value="1"/>
</dbReference>
<feature type="coiled-coil region" evidence="6">
    <location>
        <begin position="674"/>
        <end position="710"/>
    </location>
</feature>
<protein>
    <recommendedName>
        <fullName evidence="8">Tr-type G domain-containing protein</fullName>
    </recommendedName>
</protein>
<keyword evidence="10" id="KW-1185">Reference proteome</keyword>
<evidence type="ECO:0000256" key="7">
    <source>
        <dbReference type="SAM" id="MobiDB-lite"/>
    </source>
</evidence>
<keyword evidence="2" id="KW-0396">Initiation factor</keyword>
<accession>D8U2S6</accession>
<dbReference type="GO" id="GO:0003743">
    <property type="term" value="F:translation initiation factor activity"/>
    <property type="evidence" value="ECO:0007669"/>
    <property type="project" value="UniProtKB-KW"/>
</dbReference>
<dbReference type="Gene3D" id="3.40.50.10050">
    <property type="entry name" value="Translation initiation factor IF- 2, domain 3"/>
    <property type="match status" value="1"/>
</dbReference>
<dbReference type="InterPro" id="IPR005225">
    <property type="entry name" value="Small_GTP-bd"/>
</dbReference>
<gene>
    <name evidence="9" type="ORF">VOLCADRAFT_93688</name>
</gene>
<keyword evidence="5" id="KW-0342">GTP-binding</keyword>
<dbReference type="RefSeq" id="XP_002953030.1">
    <property type="nucleotide sequence ID" value="XM_002952984.1"/>
</dbReference>
<dbReference type="SUPFAM" id="SSF52540">
    <property type="entry name" value="P-loop containing nucleoside triphosphate hydrolases"/>
    <property type="match status" value="1"/>
</dbReference>
<dbReference type="InParanoid" id="D8U2S6"/>
<name>D8U2S6_VOLCA</name>
<feature type="compositionally biased region" description="Low complexity" evidence="7">
    <location>
        <begin position="52"/>
        <end position="66"/>
    </location>
</feature>
<dbReference type="OrthoDB" id="361630at2759"/>
<dbReference type="Pfam" id="PF11987">
    <property type="entry name" value="IF-2"/>
    <property type="match status" value="1"/>
</dbReference>
<evidence type="ECO:0000313" key="9">
    <source>
        <dbReference type="EMBL" id="EFJ45952.1"/>
    </source>
</evidence>
<feature type="region of interest" description="Disordered" evidence="7">
    <location>
        <begin position="52"/>
        <end position="74"/>
    </location>
</feature>
<evidence type="ECO:0000256" key="2">
    <source>
        <dbReference type="ARBA" id="ARBA00022540"/>
    </source>
</evidence>
<keyword evidence="3" id="KW-0547">Nucleotide-binding</keyword>
<dbReference type="EMBL" id="GL378354">
    <property type="protein sequence ID" value="EFJ45952.1"/>
    <property type="molecule type" value="Genomic_DNA"/>
</dbReference>
<evidence type="ECO:0000256" key="4">
    <source>
        <dbReference type="ARBA" id="ARBA00022917"/>
    </source>
</evidence>
<evidence type="ECO:0000259" key="8">
    <source>
        <dbReference type="PROSITE" id="PS51722"/>
    </source>
</evidence>
<dbReference type="GO" id="GO:0005525">
    <property type="term" value="F:GTP binding"/>
    <property type="evidence" value="ECO:0007669"/>
    <property type="project" value="UniProtKB-KW"/>
</dbReference>
<dbReference type="Proteomes" id="UP000001058">
    <property type="component" value="Unassembled WGS sequence"/>
</dbReference>
<dbReference type="Pfam" id="PF00009">
    <property type="entry name" value="GTP_EFTU"/>
    <property type="match status" value="1"/>
</dbReference>
<feature type="domain" description="Tr-type G" evidence="8">
    <location>
        <begin position="969"/>
        <end position="1149"/>
    </location>
</feature>
<dbReference type="eggNOG" id="KOG1145">
    <property type="taxonomic scope" value="Eukaryota"/>
</dbReference>
<reference evidence="9 10" key="1">
    <citation type="journal article" date="2010" name="Science">
        <title>Genomic analysis of organismal complexity in the multicellular green alga Volvox carteri.</title>
        <authorList>
            <person name="Prochnik S.E."/>
            <person name="Umen J."/>
            <person name="Nedelcu A.M."/>
            <person name="Hallmann A."/>
            <person name="Miller S.M."/>
            <person name="Nishii I."/>
            <person name="Ferris P."/>
            <person name="Kuo A."/>
            <person name="Mitros T."/>
            <person name="Fritz-Laylin L.K."/>
            <person name="Hellsten U."/>
            <person name="Chapman J."/>
            <person name="Simakov O."/>
            <person name="Rensing S.A."/>
            <person name="Terry A."/>
            <person name="Pangilinan J."/>
            <person name="Kapitonov V."/>
            <person name="Jurka J."/>
            <person name="Salamov A."/>
            <person name="Shapiro H."/>
            <person name="Schmutz J."/>
            <person name="Grimwood J."/>
            <person name="Lindquist E."/>
            <person name="Lucas S."/>
            <person name="Grigoriev I.V."/>
            <person name="Schmitt R."/>
            <person name="Kirk D."/>
            <person name="Rokhsar D.S."/>
        </authorList>
    </citation>
    <scope>NUCLEOTIDE SEQUENCE [LARGE SCALE GENOMIC DNA]</scope>
    <source>
        <strain evidence="10">f. Nagariensis / Eve</strain>
    </source>
</reference>
<dbReference type="NCBIfam" id="TIGR00231">
    <property type="entry name" value="small_GTP"/>
    <property type="match status" value="1"/>
</dbReference>
<keyword evidence="6" id="KW-0175">Coiled coil</keyword>
<evidence type="ECO:0000256" key="6">
    <source>
        <dbReference type="SAM" id="Coils"/>
    </source>
</evidence>
<dbReference type="GO" id="GO:0003924">
    <property type="term" value="F:GTPase activity"/>
    <property type="evidence" value="ECO:0007669"/>
    <property type="project" value="InterPro"/>
</dbReference>
<feature type="region of interest" description="Disordered" evidence="7">
    <location>
        <begin position="232"/>
        <end position="298"/>
    </location>
</feature>
<dbReference type="KEGG" id="vcn:VOLCADRAFT_93688"/>
<dbReference type="PANTHER" id="PTHR43381">
    <property type="entry name" value="TRANSLATION INITIATION FACTOR IF-2-RELATED"/>
    <property type="match status" value="1"/>
</dbReference>
<dbReference type="PRINTS" id="PR00315">
    <property type="entry name" value="ELONGATNFCT"/>
</dbReference>
<evidence type="ECO:0000256" key="5">
    <source>
        <dbReference type="ARBA" id="ARBA00023134"/>
    </source>
</evidence>
<dbReference type="InterPro" id="IPR036925">
    <property type="entry name" value="TIF_IF2_dom3_sf"/>
</dbReference>
<dbReference type="InterPro" id="IPR000795">
    <property type="entry name" value="T_Tr_GTP-bd_dom"/>
</dbReference>
<organism evidence="10">
    <name type="scientific">Volvox carteri f. nagariensis</name>
    <dbReference type="NCBI Taxonomy" id="3068"/>
    <lineage>
        <taxon>Eukaryota</taxon>
        <taxon>Viridiplantae</taxon>
        <taxon>Chlorophyta</taxon>
        <taxon>core chlorophytes</taxon>
        <taxon>Chlorophyceae</taxon>
        <taxon>CS clade</taxon>
        <taxon>Chlamydomonadales</taxon>
        <taxon>Volvocaceae</taxon>
        <taxon>Volvox</taxon>
    </lineage>
</organism>
<keyword evidence="4" id="KW-0648">Protein biosynthesis</keyword>
<evidence type="ECO:0000256" key="3">
    <source>
        <dbReference type="ARBA" id="ARBA00022741"/>
    </source>
</evidence>
<dbReference type="STRING" id="3068.D8U2S6"/>
<feature type="region of interest" description="Disordered" evidence="7">
    <location>
        <begin position="458"/>
        <end position="481"/>
    </location>
</feature>
<sequence length="1334" mass="135410">MAHDGAHEAQLPRLRNVYDTGDVSGGDGAPRSVLVAQTGLSDIAAATAVGGSGSAADAADGEAAAAHSPPPQGRAALRIDSSRAHTLSRIAHKSLAVHHAYRLRLQQAAVTAAAAAAATAREDGSAAAAASAAPRSSAAAPAGARLTSPNPTALRFAPAVAHAVRHGLDANTSAARQRIDWQAAEVEESVAAAAAAAAAAAMSSKGNGLAALAASRRGGDVGALKGLAMSRLARPPQQPPPQQQQLPQQDRQQQYGKQSELLLRALGRGSPLRERLVSPPKTMAEETPTPTSTAATSTSTAAAVHLAGTREIGLRLAQLRQQQQQLPEQLHHPQQQQQQQQLPYAMIGQDEAVATTAAAAAAAAAAPEAVVASSPEAPLWIQARQHAAAAETAATAEAVGIEVPERLPHAATGPSAYAPQSRQAATAAHATSWRGRLGALRLAMSAWSLPALQQGIRDAVRHSSPSARQPSQQLKLQQEEQQQEHIWIGEVAPPPTSPPAAATLPTAQADSFLGQSLTAATAELGAADVVAGTAASPPPPQAAAAVAEAAIASSRGPERGFWMEALWSMWTVRPQREGTTVRHAERSDVAEMQKAVEAEEGGGVVAELRNRLPVLDAAPAAATEVAVTEAEAAVRTTAEMVAGPLSSPPPHLPSTLPAAAAMPSMVDVEALAAAARFADVRASLERRRQQKEEERAAAAAAAEAEALEATAAEADTGPLIPPGVFTAVAEAGPVAPSPSSTEEAIRQLLSQIQIQTPAGGGVPGVSDPVLPLQPSASPFWTSGGGGGGRREPSYQWPAAADAGAGGGMGVRNRRLQVLEPAAGEEDWARSMASLYGTAANAGQAAAAAAAESYTDETSAALDPRGSAAAAAAVSPSPLMPPTTSGRRILFGEPQQVLIPEGVTVRGLSALLGITTTRLETFLRDQLGEVVRSDREEVAPESAELAALEFGKLGIVKRDGSPTSSGAMEPRQPVVTILGHVDHGKTSLLDALRSTAVAAGEAGGITQHIGAFEVRLATSTAAESSPSSPAAITFVDTPGHEAFSAMRARGAAVTDIAVLVVAADEGVKPQTREGLAHARSAGCPVVVAITKCDKPTARPDMVKAQLAAEGLDLEDFGGTVQVVHTSATSGEGLRELEEALLLQAELMDLRAPREGPASGSVIESRLERGLGVVATVIVKSGTLRGSVEAVMALVNGLEEEQRAAAAAAGGGGGRVAVKVVHAGVGPLSPSDLNLAVAAGAHVMLFNAGLGPEAESSLRSAQSSGVRLLSHNVVYHLMDALRAEVQRAAADGAAAAGGSGSAAAAAALAEVGQAEVVATFPLTSAKKVKDGRIAGE</sequence>
<proteinExistence type="inferred from homology"/>
<dbReference type="InterPro" id="IPR015760">
    <property type="entry name" value="TIF_IF2"/>
</dbReference>
<dbReference type="FunFam" id="3.40.50.300:FF:000019">
    <property type="entry name" value="Translation initiation factor IF-2"/>
    <property type="match status" value="1"/>
</dbReference>
<dbReference type="SUPFAM" id="SSF52156">
    <property type="entry name" value="Initiation factor IF2/eIF5b, domain 3"/>
    <property type="match status" value="1"/>
</dbReference>
<evidence type="ECO:0000256" key="1">
    <source>
        <dbReference type="ARBA" id="ARBA00007733"/>
    </source>
</evidence>
<dbReference type="InterPro" id="IPR023115">
    <property type="entry name" value="TIF_IF2_dom3"/>
</dbReference>
<dbReference type="PANTHER" id="PTHR43381:SF20">
    <property type="entry name" value="TRANSLATION INITIATION FACTOR IF-2, MITOCHONDRIAL"/>
    <property type="match status" value="1"/>
</dbReference>
<feature type="compositionally biased region" description="Low complexity" evidence="7">
    <location>
        <begin position="285"/>
        <end position="298"/>
    </location>
</feature>
<dbReference type="InterPro" id="IPR027417">
    <property type="entry name" value="P-loop_NTPase"/>
</dbReference>
<feature type="region of interest" description="Disordered" evidence="7">
    <location>
        <begin position="772"/>
        <end position="793"/>
    </location>
</feature>
<dbReference type="CDD" id="cd01887">
    <property type="entry name" value="IF2_eIF5B"/>
    <property type="match status" value="1"/>
</dbReference>
<comment type="similarity">
    <text evidence="1">Belongs to the TRAFAC class translation factor GTPase superfamily. Classic translation factor GTPase family. IF-2 subfamily.</text>
</comment>
<dbReference type="Gene3D" id="3.40.50.300">
    <property type="entry name" value="P-loop containing nucleotide triphosphate hydrolases"/>
    <property type="match status" value="1"/>
</dbReference>